<protein>
    <submittedName>
        <fullName evidence="1">Uncharacterized protein</fullName>
    </submittedName>
</protein>
<sequence length="72" mass="8900">MKIKVYQCETDEYIKMEVIGKYKYIGEDKIDVRKGREYYRVKKENSEENEFRIVDESNEDYLYPEKDFVKIK</sequence>
<reference evidence="1" key="1">
    <citation type="journal article" date="2021" name="Proc. Natl. Acad. Sci. U.S.A.">
        <title>A Catalog of Tens of Thousands of Viruses from Human Metagenomes Reveals Hidden Associations with Chronic Diseases.</title>
        <authorList>
            <person name="Tisza M.J."/>
            <person name="Buck C.B."/>
        </authorList>
    </citation>
    <scope>NUCLEOTIDE SEQUENCE</scope>
    <source>
        <strain evidence="1">CtRiO19</strain>
    </source>
</reference>
<accession>A0A8S5LWQ2</accession>
<organism evidence="1">
    <name type="scientific">Siphoviridae sp. ctRiO19</name>
    <dbReference type="NCBI Taxonomy" id="2826337"/>
    <lineage>
        <taxon>Viruses</taxon>
        <taxon>Duplodnaviria</taxon>
        <taxon>Heunggongvirae</taxon>
        <taxon>Uroviricota</taxon>
        <taxon>Caudoviricetes</taxon>
    </lineage>
</organism>
<proteinExistence type="predicted"/>
<name>A0A8S5LWQ2_9CAUD</name>
<evidence type="ECO:0000313" key="1">
    <source>
        <dbReference type="EMBL" id="DAD74465.1"/>
    </source>
</evidence>
<dbReference type="EMBL" id="BK014760">
    <property type="protein sequence ID" value="DAD74465.1"/>
    <property type="molecule type" value="Genomic_DNA"/>
</dbReference>